<feature type="compositionally biased region" description="Low complexity" evidence="4">
    <location>
        <begin position="331"/>
        <end position="340"/>
    </location>
</feature>
<evidence type="ECO:0000256" key="4">
    <source>
        <dbReference type="SAM" id="MobiDB-lite"/>
    </source>
</evidence>
<dbReference type="EMBL" id="JAGMUU010000015">
    <property type="protein sequence ID" value="KAH7137463.1"/>
    <property type="molecule type" value="Genomic_DNA"/>
</dbReference>
<keyword evidence="6" id="KW-0378">Hydrolase</keyword>
<dbReference type="GO" id="GO:0005524">
    <property type="term" value="F:ATP binding"/>
    <property type="evidence" value="ECO:0007669"/>
    <property type="project" value="UniProtKB-KW"/>
</dbReference>
<feature type="region of interest" description="Disordered" evidence="4">
    <location>
        <begin position="211"/>
        <end position="360"/>
    </location>
</feature>
<feature type="compositionally biased region" description="Polar residues" evidence="4">
    <location>
        <begin position="20"/>
        <end position="41"/>
    </location>
</feature>
<feature type="region of interest" description="Disordered" evidence="4">
    <location>
        <begin position="1"/>
        <end position="41"/>
    </location>
</feature>
<dbReference type="SUPFAM" id="SSF81995">
    <property type="entry name" value="beta-sandwich domain of Sec23/24"/>
    <property type="match status" value="1"/>
</dbReference>
<dbReference type="PANTHER" id="PTHR43392">
    <property type="entry name" value="AAA-TYPE ATPASE FAMILY PROTEIN / ANKYRIN REPEAT FAMILY PROTEIN"/>
    <property type="match status" value="1"/>
</dbReference>
<feature type="compositionally biased region" description="Basic and acidic residues" evidence="4">
    <location>
        <begin position="1"/>
        <end position="13"/>
    </location>
</feature>
<feature type="domain" description="AAA+ ATPase" evidence="5">
    <location>
        <begin position="426"/>
        <end position="624"/>
    </location>
</feature>
<evidence type="ECO:0000313" key="7">
    <source>
        <dbReference type="Proteomes" id="UP000717696"/>
    </source>
</evidence>
<evidence type="ECO:0000256" key="1">
    <source>
        <dbReference type="ARBA" id="ARBA00010378"/>
    </source>
</evidence>
<dbReference type="InterPro" id="IPR003959">
    <property type="entry name" value="ATPase_AAA_core"/>
</dbReference>
<evidence type="ECO:0000259" key="5">
    <source>
        <dbReference type="SMART" id="SM00382"/>
    </source>
</evidence>
<evidence type="ECO:0000313" key="6">
    <source>
        <dbReference type="EMBL" id="KAH7137463.1"/>
    </source>
</evidence>
<keyword evidence="2" id="KW-0547">Nucleotide-binding</keyword>
<dbReference type="PANTHER" id="PTHR43392:SF2">
    <property type="entry name" value="AAA-TYPE ATPASE FAMILY PROTEIN _ ANKYRIN REPEAT FAMILY PROTEIN"/>
    <property type="match status" value="1"/>
</dbReference>
<keyword evidence="7" id="KW-1185">Reference proteome</keyword>
<gene>
    <name evidence="6" type="ORF">B0J13DRAFT_506076</name>
</gene>
<name>A0A9P9IVU7_9HYPO</name>
<dbReference type="InterPro" id="IPR041627">
    <property type="entry name" value="AAA_lid_6"/>
</dbReference>
<feature type="compositionally biased region" description="Low complexity" evidence="4">
    <location>
        <begin position="285"/>
        <end position="311"/>
    </location>
</feature>
<dbReference type="AlphaFoldDB" id="A0A9P9IVU7"/>
<dbReference type="Pfam" id="PF17866">
    <property type="entry name" value="AAA_lid_6"/>
    <property type="match status" value="1"/>
</dbReference>
<feature type="compositionally biased region" description="Polar residues" evidence="4">
    <location>
        <begin position="211"/>
        <end position="227"/>
    </location>
</feature>
<reference evidence="6" key="1">
    <citation type="journal article" date="2021" name="Nat. Commun.">
        <title>Genetic determinants of endophytism in the Arabidopsis root mycobiome.</title>
        <authorList>
            <person name="Mesny F."/>
            <person name="Miyauchi S."/>
            <person name="Thiergart T."/>
            <person name="Pickel B."/>
            <person name="Atanasova L."/>
            <person name="Karlsson M."/>
            <person name="Huettel B."/>
            <person name="Barry K.W."/>
            <person name="Haridas S."/>
            <person name="Chen C."/>
            <person name="Bauer D."/>
            <person name="Andreopoulos W."/>
            <person name="Pangilinan J."/>
            <person name="LaButti K."/>
            <person name="Riley R."/>
            <person name="Lipzen A."/>
            <person name="Clum A."/>
            <person name="Drula E."/>
            <person name="Henrissat B."/>
            <person name="Kohler A."/>
            <person name="Grigoriev I.V."/>
            <person name="Martin F.M."/>
            <person name="Hacquard S."/>
        </authorList>
    </citation>
    <scope>NUCLEOTIDE SEQUENCE</scope>
    <source>
        <strain evidence="6">MPI-CAGE-AT-0021</strain>
    </source>
</reference>
<comment type="similarity">
    <text evidence="1">Belongs to the CbxX/CfxQ family.</text>
</comment>
<dbReference type="Gene3D" id="3.40.50.300">
    <property type="entry name" value="P-loop containing nucleotide triphosphate hydrolases"/>
    <property type="match status" value="3"/>
</dbReference>
<dbReference type="FunFam" id="3.40.50.300:FF:000216">
    <property type="entry name" value="Type VII secretion ATPase EccA"/>
    <property type="match status" value="1"/>
</dbReference>
<dbReference type="InterPro" id="IPR050773">
    <property type="entry name" value="CbxX/CfxQ_RuBisCO_ESX"/>
</dbReference>
<feature type="domain" description="AAA+ ATPase" evidence="5">
    <location>
        <begin position="985"/>
        <end position="1130"/>
    </location>
</feature>
<dbReference type="PRINTS" id="PR00819">
    <property type="entry name" value="CBXCFQXSUPER"/>
</dbReference>
<sequence length="1237" mass="137170">MQPKNREMDRNESQDAESVLQLSEGQSGLPSSSEIPVAQSTNLENPVGFKITSQGTEWALLSGQRGTDTALSNSGGLGADETLTSFPETMTAISEPAKTTSRFNDEAFFSTPAEHDRRLIHIPRVVNVSERNRGSSPDPLLSQPIPSFIPFFTGPTDADLPYLLGGPPPSGVVYLDGDWVELSSAYSVAYQPQHPQQATWTHGAYQHQYSQNQSRPWYAGNPNQLPYNPTPLGMPGSSSQSIGFMPRGPPPVVLQESWNLPPHQRPVRHAVSGRTPGSFPPPPSQFGKPPIASPGSITTTTSSPKTPAAKKVYNPFDSDKSDNDLSDSDDSSSSSSSSSSTKPATLPRRPDRHLFPKVVSDPLDGDCAASAAAGEWERQKRELGEKNEALDHVMAMVGIEHVKTEFLKVKATIDAARTRKGRLRRQALNLALMGNPGTGKRTLAALYRQFLSDCGVWPTASPGLIQYKARSGSSFDIDDLDKDLADCRDGMVLYIDSIECMNSDHHAKLLNVLDWHAEKVVVVLSGSSKGVMQLLGSRPHGRWEFWRRLTLKDYSDEQLRLILLKLMHHNSLKLADGEHSRYPLVAAMRVGRNRGSEGFGNVHDLILSFEKMLDRHSARMDLEREAEEEAAENIDQAQPPRSYFLTMEDILRTEPMELQIQSDAWNELEKMAGLADVKKAVGELVDRARVNHRRELAGKERLHMSLNRLFLGPPGTGKSTVAKLYGQILADYGLVSNNEVVVKTPGDFISEYIGESETNTSAILDSTIGKVLIIDDAHMFYQEEGRKSRRTDDYRLGCLDVIVSKVHNKPGEDRCVILVGYTDGIQEMLRNTNPGLRRRFPLEQAFVFTDYNDEDLNQILRLKMAGEQITASQPAMDVAAEVLRRMRDRPNFGNGGDVSNLLDQAIARFADNVTQSLENNNGDENTTLEREDFDPEWNRGQGASEKCRLLFHGLIGFEVVIDQLQGYQRMAANMRRVGRDPRQRVPFTFLFKGPPGTGKTHTGRIVGQIFYDMGFLSSNEVVECSASHLISQWVGGTAPKVVDLLDRALGKVLLIDEAYRLAVKGSRSSGGLNYEEEAVGELVDALTKPRYLHKLVIVLAGYERGIDLLMRVNPGLRGRFATEIVFRPMTPRQCKTHLVNLIHKDGIAIRDGPEANDEDQKTVLLLFSKLALTPGWANARDVETLAGIIATDIYQMEPADLKMEDDADTETPFSISTKDLIEYLNGMMRQRVRESSK</sequence>
<evidence type="ECO:0000256" key="2">
    <source>
        <dbReference type="ARBA" id="ARBA00022741"/>
    </source>
</evidence>
<dbReference type="SMART" id="SM00382">
    <property type="entry name" value="AAA"/>
    <property type="match status" value="3"/>
</dbReference>
<dbReference type="InterPro" id="IPR027417">
    <property type="entry name" value="P-loop_NTPase"/>
</dbReference>
<dbReference type="OrthoDB" id="2423195at2759"/>
<organism evidence="6 7">
    <name type="scientific">Dactylonectria estremocensis</name>
    <dbReference type="NCBI Taxonomy" id="1079267"/>
    <lineage>
        <taxon>Eukaryota</taxon>
        <taxon>Fungi</taxon>
        <taxon>Dikarya</taxon>
        <taxon>Ascomycota</taxon>
        <taxon>Pezizomycotina</taxon>
        <taxon>Sordariomycetes</taxon>
        <taxon>Hypocreomycetidae</taxon>
        <taxon>Hypocreales</taxon>
        <taxon>Nectriaceae</taxon>
        <taxon>Dactylonectria</taxon>
    </lineage>
</organism>
<accession>A0A9P9IVU7</accession>
<dbReference type="SUPFAM" id="SSF52540">
    <property type="entry name" value="P-loop containing nucleoside triphosphate hydrolases"/>
    <property type="match status" value="3"/>
</dbReference>
<dbReference type="InterPro" id="IPR003593">
    <property type="entry name" value="AAA+_ATPase"/>
</dbReference>
<dbReference type="Pfam" id="PF00004">
    <property type="entry name" value="AAA"/>
    <property type="match status" value="2"/>
</dbReference>
<protein>
    <submittedName>
        <fullName evidence="6">P-loop containing nucleoside triphosphate hydrolase protein</fullName>
    </submittedName>
</protein>
<keyword evidence="3" id="KW-0067">ATP-binding</keyword>
<dbReference type="GO" id="GO:0016887">
    <property type="term" value="F:ATP hydrolysis activity"/>
    <property type="evidence" value="ECO:0007669"/>
    <property type="project" value="InterPro"/>
</dbReference>
<dbReference type="Proteomes" id="UP000717696">
    <property type="component" value="Unassembled WGS sequence"/>
</dbReference>
<evidence type="ECO:0000256" key="3">
    <source>
        <dbReference type="ARBA" id="ARBA00022840"/>
    </source>
</evidence>
<dbReference type="CDD" id="cd00009">
    <property type="entry name" value="AAA"/>
    <property type="match status" value="1"/>
</dbReference>
<dbReference type="Gene3D" id="1.10.8.60">
    <property type="match status" value="2"/>
</dbReference>
<comment type="caution">
    <text evidence="6">The sequence shown here is derived from an EMBL/GenBank/DDBJ whole genome shotgun (WGS) entry which is preliminary data.</text>
</comment>
<proteinExistence type="inferred from homology"/>
<feature type="domain" description="AAA+ ATPase" evidence="5">
    <location>
        <begin position="705"/>
        <end position="846"/>
    </location>
</feature>
<dbReference type="InterPro" id="IPR000641">
    <property type="entry name" value="CbxX/CfxQ"/>
</dbReference>